<feature type="transmembrane region" description="Helical" evidence="6">
    <location>
        <begin position="7"/>
        <end position="25"/>
    </location>
</feature>
<evidence type="ECO:0000256" key="6">
    <source>
        <dbReference type="SAM" id="Phobius"/>
    </source>
</evidence>
<accession>A0AA95H7M5</accession>
<keyword evidence="4 6" id="KW-1133">Transmembrane helix</keyword>
<protein>
    <submittedName>
        <fullName evidence="8">Sulfatase-like hydrolase/transferase</fullName>
    </submittedName>
</protein>
<feature type="transmembrane region" description="Helical" evidence="6">
    <location>
        <begin position="37"/>
        <end position="57"/>
    </location>
</feature>
<feature type="transmembrane region" description="Helical" evidence="6">
    <location>
        <begin position="62"/>
        <end position="81"/>
    </location>
</feature>
<dbReference type="InterPro" id="IPR050448">
    <property type="entry name" value="OpgB/LTA_synthase_biosynth"/>
</dbReference>
<evidence type="ECO:0000313" key="8">
    <source>
        <dbReference type="EMBL" id="WGZ90414.1"/>
    </source>
</evidence>
<dbReference type="Pfam" id="PF00884">
    <property type="entry name" value="Sulfatase"/>
    <property type="match status" value="1"/>
</dbReference>
<evidence type="ECO:0000256" key="1">
    <source>
        <dbReference type="ARBA" id="ARBA00004651"/>
    </source>
</evidence>
<dbReference type="InterPro" id="IPR000917">
    <property type="entry name" value="Sulfatase_N"/>
</dbReference>
<dbReference type="Proteomes" id="UP001300672">
    <property type="component" value="Chromosome"/>
</dbReference>
<dbReference type="SUPFAM" id="SSF53649">
    <property type="entry name" value="Alkaline phosphatase-like"/>
    <property type="match status" value="1"/>
</dbReference>
<dbReference type="InterPro" id="IPR017850">
    <property type="entry name" value="Alkaline_phosphatase_core_sf"/>
</dbReference>
<evidence type="ECO:0000256" key="2">
    <source>
        <dbReference type="ARBA" id="ARBA00022475"/>
    </source>
</evidence>
<reference evidence="8" key="1">
    <citation type="journal article" date="2023" name="Int. J. Mol. Sci.">
        <title>Metagenomics Revealed a New Genus 'Candidatus Thiocaldithrix dubininis' gen. nov., sp. nov. and a New Species 'Candidatus Thiothrix putei' sp. nov. in the Family Thiotrichaceae, Some Members of Which Have Traits of Both Na+- and H+-Motive Energetics.</title>
        <authorList>
            <person name="Ravin N.V."/>
            <person name="Muntyan M.S."/>
            <person name="Smolyakov D.D."/>
            <person name="Rudenko T.S."/>
            <person name="Beletsky A.V."/>
            <person name="Mardanov A.V."/>
            <person name="Grabovich M.Y."/>
        </authorList>
    </citation>
    <scope>NUCLEOTIDE SEQUENCE</scope>
    <source>
        <strain evidence="8">GKL-01</strain>
    </source>
</reference>
<evidence type="ECO:0000256" key="4">
    <source>
        <dbReference type="ARBA" id="ARBA00022989"/>
    </source>
</evidence>
<feature type="domain" description="Sulfatase N-terminal" evidence="7">
    <location>
        <begin position="252"/>
        <end position="439"/>
    </location>
</feature>
<feature type="transmembrane region" description="Helical" evidence="6">
    <location>
        <begin position="109"/>
        <end position="129"/>
    </location>
</feature>
<dbReference type="KEGG" id="tdu:QJT80_13110"/>
<reference evidence="8" key="2">
    <citation type="submission" date="2023-04" db="EMBL/GenBank/DDBJ databases">
        <authorList>
            <person name="Beletskiy A.V."/>
            <person name="Mardanov A.V."/>
            <person name="Ravin N.V."/>
        </authorList>
    </citation>
    <scope>NUCLEOTIDE SEQUENCE</scope>
    <source>
        <strain evidence="8">GKL-01</strain>
    </source>
</reference>
<dbReference type="AlphaFoldDB" id="A0AA95H7M5"/>
<keyword evidence="3 6" id="KW-0812">Transmembrane</keyword>
<dbReference type="EMBL" id="CP124755">
    <property type="protein sequence ID" value="WGZ90414.1"/>
    <property type="molecule type" value="Genomic_DNA"/>
</dbReference>
<keyword evidence="2" id="KW-1003">Cell membrane</keyword>
<proteinExistence type="predicted"/>
<keyword evidence="5 6" id="KW-0472">Membrane</keyword>
<dbReference type="PANTHER" id="PTHR47371">
    <property type="entry name" value="LIPOTEICHOIC ACID SYNTHASE"/>
    <property type="match status" value="1"/>
</dbReference>
<dbReference type="GO" id="GO:0016787">
    <property type="term" value="F:hydrolase activity"/>
    <property type="evidence" value="ECO:0007669"/>
    <property type="project" value="UniProtKB-KW"/>
</dbReference>
<name>A0AA95H7M5_9GAMM</name>
<evidence type="ECO:0000256" key="3">
    <source>
        <dbReference type="ARBA" id="ARBA00022692"/>
    </source>
</evidence>
<evidence type="ECO:0000259" key="7">
    <source>
        <dbReference type="Pfam" id="PF00884"/>
    </source>
</evidence>
<dbReference type="PANTHER" id="PTHR47371:SF3">
    <property type="entry name" value="PHOSPHOGLYCEROL TRANSFERASE I"/>
    <property type="match status" value="1"/>
</dbReference>
<comment type="subcellular location">
    <subcellularLocation>
        <location evidence="1">Cell membrane</location>
        <topology evidence="1">Multi-pass membrane protein</topology>
    </subcellularLocation>
</comment>
<keyword evidence="8" id="KW-0378">Hydrolase</keyword>
<dbReference type="Gene3D" id="3.40.720.10">
    <property type="entry name" value="Alkaline Phosphatase, subunit A"/>
    <property type="match status" value="1"/>
</dbReference>
<gene>
    <name evidence="8" type="ORF">QJT80_13110</name>
</gene>
<dbReference type="GO" id="GO:0005886">
    <property type="term" value="C:plasma membrane"/>
    <property type="evidence" value="ECO:0007669"/>
    <property type="project" value="UniProtKB-SubCell"/>
</dbReference>
<sequence length="541" mass="61378">MRLATNRFAMLIAAPVTVLMLAILWLDRGNSGWAGELYNRVYLMSTWALLFTTLTLLSRRPWFAAGLSSTIIGGLWLSAYIKYQYLGAQLVLPDLEVAFLSSETLLEMGLTPTLAVIGYLALLGLAFYWEKPWQVAWQYTTSAWLASITTLALLNIPYFYVDLQWTTQAKHTLPTFVQSIWRTQLEEPANPNHANYCCFKADAQAEQFTATPEKKPNIVVILEESTFKPEQIVNFKAKAPFFPDAYPLRVYTAGGATWVQEIAFLHGVAPPLYGDGWRSINLFAPGRLDGRIAPQLSAQGYVTKTIYPTAGRFYGGQRFHEQLGMQEFIDCTMIPECAKRKWNRMPDEVFFERALSELKHEAKPTFMFMATMRQHSPHDKQRQFSKQCAASLTPKQCSIMQDYEERLTASVASYKKFLNQLKNLPEHTIVVAFGDHIPGDVAAEFVDSDLYKQDRYRTFFNLWDSQAGFVTEKALTGRQFEKIDLAMLDSIVLDYAGFESHYLTDKLVHLQKCSGSFCGFDHNETQQPTALTGTPQIPLLP</sequence>
<feature type="transmembrane region" description="Helical" evidence="6">
    <location>
        <begin position="141"/>
        <end position="161"/>
    </location>
</feature>
<evidence type="ECO:0000256" key="5">
    <source>
        <dbReference type="ARBA" id="ARBA00023136"/>
    </source>
</evidence>
<organism evidence="8">
    <name type="scientific">Candidatus Thiocaldithrix dubininis</name>
    <dbReference type="NCBI Taxonomy" id="3080823"/>
    <lineage>
        <taxon>Bacteria</taxon>
        <taxon>Pseudomonadati</taxon>
        <taxon>Pseudomonadota</taxon>
        <taxon>Gammaproteobacteria</taxon>
        <taxon>Thiotrichales</taxon>
        <taxon>Thiotrichaceae</taxon>
        <taxon>Candidatus Thiocaldithrix</taxon>
    </lineage>
</organism>